<dbReference type="InterPro" id="IPR023922">
    <property type="entry name" value="S04_starv_induced_SfnB"/>
</dbReference>
<evidence type="ECO:0000256" key="1">
    <source>
        <dbReference type="ARBA" id="ARBA00023002"/>
    </source>
</evidence>
<dbReference type="Gene3D" id="1.20.140.10">
    <property type="entry name" value="Butyryl-CoA Dehydrogenase, subunit A, domain 3"/>
    <property type="match status" value="1"/>
</dbReference>
<dbReference type="InterPro" id="IPR013107">
    <property type="entry name" value="Acyl-CoA_DH_C"/>
</dbReference>
<dbReference type="AlphaFoldDB" id="A0A6G8S3N4"/>
<name>A0A6G8S3N4_9GAMM</name>
<dbReference type="GO" id="GO:0006552">
    <property type="term" value="P:L-leucine catabolic process"/>
    <property type="evidence" value="ECO:0007669"/>
    <property type="project" value="TreeGrafter"/>
</dbReference>
<feature type="domain" description="Acyl-CoA dehydrogenase/oxidase N-terminal" evidence="2">
    <location>
        <begin position="51"/>
        <end position="144"/>
    </location>
</feature>
<keyword evidence="1 4" id="KW-0560">Oxidoreductase</keyword>
<dbReference type="Gene3D" id="2.40.110.10">
    <property type="entry name" value="Butyryl-CoA Dehydrogenase, subunit A, domain 2"/>
    <property type="match status" value="1"/>
</dbReference>
<dbReference type="GO" id="GO:0050660">
    <property type="term" value="F:flavin adenine dinucleotide binding"/>
    <property type="evidence" value="ECO:0007669"/>
    <property type="project" value="InterPro"/>
</dbReference>
<dbReference type="InterPro" id="IPR009100">
    <property type="entry name" value="AcylCoA_DH/oxidase_NM_dom_sf"/>
</dbReference>
<evidence type="ECO:0000313" key="4">
    <source>
        <dbReference type="EMBL" id="QIO08700.1"/>
    </source>
</evidence>
<dbReference type="Proteomes" id="UP000501939">
    <property type="component" value="Chromosome"/>
</dbReference>
<dbReference type="Pfam" id="PF02771">
    <property type="entry name" value="Acyl-CoA_dh_N"/>
    <property type="match status" value="1"/>
</dbReference>
<gene>
    <name evidence="4" type="ORF">G8D99_06485</name>
</gene>
<dbReference type="KEGG" id="alj:G8D99_06485"/>
<dbReference type="InterPro" id="IPR037069">
    <property type="entry name" value="AcylCoA_DH/ox_N_sf"/>
</dbReference>
<evidence type="ECO:0000313" key="5">
    <source>
        <dbReference type="Proteomes" id="UP000501939"/>
    </source>
</evidence>
<dbReference type="SUPFAM" id="SSF47203">
    <property type="entry name" value="Acyl-CoA dehydrogenase C-terminal domain-like"/>
    <property type="match status" value="1"/>
</dbReference>
<dbReference type="GO" id="GO:0008470">
    <property type="term" value="F:3-methylbutanoyl-CoA dehydrogenase activity"/>
    <property type="evidence" value="ECO:0007669"/>
    <property type="project" value="TreeGrafter"/>
</dbReference>
<evidence type="ECO:0000259" key="2">
    <source>
        <dbReference type="Pfam" id="PF02771"/>
    </source>
</evidence>
<accession>A0A6G8S3N4</accession>
<dbReference type="PIRSF" id="PIRSF016578">
    <property type="entry name" value="HsaA"/>
    <property type="match status" value="1"/>
</dbReference>
<dbReference type="InterPro" id="IPR013786">
    <property type="entry name" value="AcylCoA_DH/ox_N"/>
</dbReference>
<organism evidence="4 5">
    <name type="scientific">Acinetobacter lanii</name>
    <dbReference type="NCBI Taxonomy" id="2715163"/>
    <lineage>
        <taxon>Bacteria</taxon>
        <taxon>Pseudomonadati</taxon>
        <taxon>Pseudomonadota</taxon>
        <taxon>Gammaproteobacteria</taxon>
        <taxon>Moraxellales</taxon>
        <taxon>Moraxellaceae</taxon>
        <taxon>Acinetobacter</taxon>
    </lineage>
</organism>
<dbReference type="EC" id="1.-.-.-" evidence="4"/>
<feature type="domain" description="Acyl-CoA dehydrogenase C-terminal" evidence="3">
    <location>
        <begin position="264"/>
        <end position="397"/>
    </location>
</feature>
<evidence type="ECO:0000259" key="3">
    <source>
        <dbReference type="Pfam" id="PF08028"/>
    </source>
</evidence>
<dbReference type="Pfam" id="PF08028">
    <property type="entry name" value="Acyl-CoA_dh_2"/>
    <property type="match status" value="1"/>
</dbReference>
<protein>
    <submittedName>
        <fullName evidence="4">SfnB family sulfur acquisition oxidoreductase</fullName>
        <ecNumber evidence="4">1.-.-.-</ecNumber>
    </submittedName>
</protein>
<keyword evidence="5" id="KW-1185">Reference proteome</keyword>
<dbReference type="NCBIfam" id="TIGR04022">
    <property type="entry name" value="sulfur_SfnB"/>
    <property type="match status" value="1"/>
</dbReference>
<dbReference type="SUPFAM" id="SSF56645">
    <property type="entry name" value="Acyl-CoA dehydrogenase NM domain-like"/>
    <property type="match status" value="1"/>
</dbReference>
<dbReference type="PANTHER" id="PTHR43884">
    <property type="entry name" value="ACYL-COA DEHYDROGENASE"/>
    <property type="match status" value="1"/>
</dbReference>
<reference evidence="4 5" key="1">
    <citation type="submission" date="2020-03" db="EMBL/GenBank/DDBJ databases">
        <authorList>
            <person name="Zhu W."/>
        </authorList>
    </citation>
    <scope>NUCLEOTIDE SEQUENCE [LARGE SCALE GENOMIC DNA]</scope>
    <source>
        <strain evidence="4 5">185</strain>
    </source>
</reference>
<dbReference type="EMBL" id="CP049916">
    <property type="protein sequence ID" value="QIO08700.1"/>
    <property type="molecule type" value="Genomic_DNA"/>
</dbReference>
<dbReference type="RefSeq" id="WP_166323709.1">
    <property type="nucleotide sequence ID" value="NZ_CP049916.1"/>
</dbReference>
<dbReference type="InterPro" id="IPR036250">
    <property type="entry name" value="AcylCo_DH-like_C"/>
</dbReference>
<dbReference type="PANTHER" id="PTHR43884:SF12">
    <property type="entry name" value="ISOVALERYL-COA DEHYDROGENASE, MITOCHONDRIAL-RELATED"/>
    <property type="match status" value="1"/>
</dbReference>
<proteinExistence type="predicted"/>
<dbReference type="InterPro" id="IPR046373">
    <property type="entry name" value="Acyl-CoA_Oxase/DH_mid-dom_sf"/>
</dbReference>
<sequence>MNIKIQDLQIENLKIENNQDIPDSVFEQHQPAHIIQNDAEAIAAAKKLAEIFRQQASHRDANRLLPLQEIVEFSQSGLWCINIPKQYGGAQVKHRTLSQVIRILASADPALTQISENHLSFLEQVRLDAAEEQKQLIFGNILKGQRLGNALSERGGRTVIDLKTRITPNAQGYAVNGKKFYATGAILAHWVYAVGLDDEGNELTALIPHHAPGLSIINDWSGFGQRSTASGTVILDNVQVDAAYVIPTGAGGESINLVGTISQLIHSSIDAGIAHAAIEDAIEFVQKYTRPWIDADQEHAVDDQFTQAAVAELKIKLHAAEALLDRAGDFVDAALENLTEDNANAATLAVAEAKVLSAEIAILASNKLFELAGTRAALSELNLDRHWRNARIHTLHDPVRWKYKLIGEYYLKGKHLPRHPWS</sequence>
<dbReference type="Gene3D" id="1.10.540.10">
    <property type="entry name" value="Acyl-CoA dehydrogenase/oxidase, N-terminal domain"/>
    <property type="match status" value="1"/>
</dbReference>